<dbReference type="NCBIfam" id="TIGR02532">
    <property type="entry name" value="IV_pilin_GFxxxE"/>
    <property type="match status" value="1"/>
</dbReference>
<evidence type="ECO:0000313" key="3">
    <source>
        <dbReference type="Proteomes" id="UP000006250"/>
    </source>
</evidence>
<dbReference type="RefSeq" id="WP_005996179.1">
    <property type="nucleotide sequence ID" value="NZ_AECZ01000035.1"/>
</dbReference>
<proteinExistence type="predicted"/>
<evidence type="ECO:0000256" key="1">
    <source>
        <dbReference type="SAM" id="Phobius"/>
    </source>
</evidence>
<dbReference type="PROSITE" id="PS51257">
    <property type="entry name" value="PROKAR_LIPOPROTEIN"/>
    <property type="match status" value="1"/>
</dbReference>
<dbReference type="InterPro" id="IPR045584">
    <property type="entry name" value="Pilin-like"/>
</dbReference>
<organism evidence="2 3">
    <name type="scientific">Solidesulfovibrio fructosivorans JJ]</name>
    <dbReference type="NCBI Taxonomy" id="596151"/>
    <lineage>
        <taxon>Bacteria</taxon>
        <taxon>Pseudomonadati</taxon>
        <taxon>Thermodesulfobacteriota</taxon>
        <taxon>Desulfovibrionia</taxon>
        <taxon>Desulfovibrionales</taxon>
        <taxon>Desulfovibrionaceae</taxon>
        <taxon>Solidesulfovibrio</taxon>
    </lineage>
</organism>
<evidence type="ECO:0008006" key="4">
    <source>
        <dbReference type="Google" id="ProtNLM"/>
    </source>
</evidence>
<protein>
    <recommendedName>
        <fullName evidence="4">General secretion pathway protein I</fullName>
    </recommendedName>
</protein>
<keyword evidence="1" id="KW-1133">Transmembrane helix</keyword>
<dbReference type="InterPro" id="IPR012902">
    <property type="entry name" value="N_methyl_site"/>
</dbReference>
<dbReference type="eggNOG" id="ENOG5031QJJ">
    <property type="taxonomic scope" value="Bacteria"/>
</dbReference>
<dbReference type="SUPFAM" id="SSF54523">
    <property type="entry name" value="Pili subunits"/>
    <property type="match status" value="1"/>
</dbReference>
<gene>
    <name evidence="2" type="ORF">DesfrDRAFT_3557</name>
</gene>
<sequence length="122" mass="13167">MTACPRCRAGFTFIEVLVAVAILSVALVAILASCLGLEEGLLRSRDIATAAELANAKLAEVERVGAYNWREGDGDFAPEFPQYKWHVDLYRGLAGGLVLVTVTVASEGKAWATTRFDKLLLP</sequence>
<keyword evidence="1" id="KW-0812">Transmembrane</keyword>
<dbReference type="AlphaFoldDB" id="E1K107"/>
<keyword evidence="1" id="KW-0472">Membrane</keyword>
<dbReference type="EMBL" id="AECZ01000035">
    <property type="protein sequence ID" value="EFL49703.1"/>
    <property type="molecule type" value="Genomic_DNA"/>
</dbReference>
<comment type="caution">
    <text evidence="2">The sequence shown here is derived from an EMBL/GenBank/DDBJ whole genome shotgun (WGS) entry which is preliminary data.</text>
</comment>
<dbReference type="Pfam" id="PF07963">
    <property type="entry name" value="N_methyl"/>
    <property type="match status" value="1"/>
</dbReference>
<dbReference type="STRING" id="596151.DesfrDRAFT_3557"/>
<keyword evidence="3" id="KW-1185">Reference proteome</keyword>
<evidence type="ECO:0000313" key="2">
    <source>
        <dbReference type="EMBL" id="EFL49703.1"/>
    </source>
</evidence>
<reference evidence="2 3" key="1">
    <citation type="submission" date="2010-08" db="EMBL/GenBank/DDBJ databases">
        <title>The draft genome of Desulfovibrio fructosovorans JJ.</title>
        <authorList>
            <consortium name="US DOE Joint Genome Institute (JGI-PGF)"/>
            <person name="Lucas S."/>
            <person name="Copeland A."/>
            <person name="Lapidus A."/>
            <person name="Cheng J.-F."/>
            <person name="Bruce D."/>
            <person name="Goodwin L."/>
            <person name="Pitluck S."/>
            <person name="Land M.L."/>
            <person name="Hauser L."/>
            <person name="Chang Y.-J."/>
            <person name="Jeffries C."/>
            <person name="Wall J.D."/>
            <person name="Stahl D.A."/>
            <person name="Arkin A.P."/>
            <person name="Dehal P."/>
            <person name="Stolyar S.M."/>
            <person name="Hazen T.C."/>
            <person name="Woyke T.J."/>
        </authorList>
    </citation>
    <scope>NUCLEOTIDE SEQUENCE [LARGE SCALE GENOMIC DNA]</scope>
    <source>
        <strain evidence="2 3">JJ</strain>
    </source>
</reference>
<feature type="transmembrane region" description="Helical" evidence="1">
    <location>
        <begin position="16"/>
        <end position="37"/>
    </location>
</feature>
<name>E1K107_SOLFR</name>
<accession>E1K107</accession>
<dbReference type="Proteomes" id="UP000006250">
    <property type="component" value="Unassembled WGS sequence"/>
</dbReference>